<feature type="region of interest" description="Disordered" evidence="1">
    <location>
        <begin position="597"/>
        <end position="619"/>
    </location>
</feature>
<reference evidence="3" key="1">
    <citation type="journal article" date="2020" name="bioRxiv">
        <title>Comparative genomics of Chlamydomonas.</title>
        <authorList>
            <person name="Craig R.J."/>
            <person name="Hasan A.R."/>
            <person name="Ness R.W."/>
            <person name="Keightley P.D."/>
        </authorList>
    </citation>
    <scope>NUCLEOTIDE SEQUENCE</scope>
    <source>
        <strain evidence="3">SAG 7.73</strain>
    </source>
</reference>
<dbReference type="EMBL" id="JAEHOC010000046">
    <property type="protein sequence ID" value="KAG2426616.1"/>
    <property type="molecule type" value="Genomic_DNA"/>
</dbReference>
<feature type="region of interest" description="Disordered" evidence="1">
    <location>
        <begin position="1014"/>
        <end position="1034"/>
    </location>
</feature>
<accession>A0A835SJC4</accession>
<dbReference type="GO" id="GO:0000172">
    <property type="term" value="C:ribonuclease MRP complex"/>
    <property type="evidence" value="ECO:0007669"/>
    <property type="project" value="InterPro"/>
</dbReference>
<dbReference type="Proteomes" id="UP000650467">
    <property type="component" value="Unassembled WGS sequence"/>
</dbReference>
<sequence>MTAETPRVLDVRDFAQARETELRYLLQAVRSDVGEARFGAALLPRHLRRRATSHRRFVVKRRPNTRLAALYAAGAAAAAAATAAAAVGAKWPTGTAAGGVGTGTVTGGTGPARRVRARISTAGGGGGGATAPPGEEAGDRSAGSGRVAQAAQAGRPTNRAMRRRPARLQAQVEASCAVDLAPPPGGPAAGTHVGGGAGVSTGAGDAAAEAGASAGSAGAGDGAPLRRLESHVWHARRMAMEARGSSSGSGGGGGLLLHDASYCGCVQLSGHQARLAELLRRVSDPARLDALLQRADVICGAAEWGCVVHTPGAFPAGALAPARALWLQHHSAAGSSSSGTAPGGGGGGGGVGAAQVAAAEADVDAEGWATQCHLWLWVHAAAFGDVWRALHQAAASLDSTGPGGASAASAAVAGGVGGGGGGCGGSVRIQSRCADLRRLEVVGARAGAALAAVLQPVACGSGSSSSGSGSSGGDSDLGAQVWSGVWRSRSAAGCGSGSSTGASRRWPAGAVLGLRAADPRLAAPVRAGVLAVAVLDAPSPMEVGEEAAAAAVAATSAAAVAATALDDRALARQLAGWPEAGDWTAGGAGLWAVAAAEAGGGDESPRPSPPPLPEAQVGAARADARRQLLDAGLACGHGGGGGSSGGAAAGAAAAGFATSCPLLLVKRAPSTAAARAAAAAGGAAAVAAAEAEAGWSVVLPARWVLPFWLALVYQGGRAAGQQEWRQLHSHWRAPCFPYDHPYTPAGAALAAARRAELATAAAARPLGRAPHPADCSPLADWRGLGRAVAEDAVAGGGSGRDTLLLIPEDLRGHKPSRRGRWKAGEQAAQLPAAAGAAAPESASASLADQPAAAAAAAPLAATAAAAAVAADAHDAAAALRGLPVAHSLHSLRRALAPHPAQRSTVQDHNGSSKGHAGVRGSSSAGISGSSSGSSSSSRKDRLYGWTLRKAIRQGLIPAAALAAPAAAGADADAGAGAGAGAGGHRSCLVHASVRVVGRGVCEAGAELLARLPATAGDDAGGGRSGADTSNGVESSAMEVELEVDGGGVGDGGLRASGPADAAAQEQVRPKAAAAAVPLVRVGYVTSAAPRGSPGYPGGLAMCEAGCLAQAWAAQLQRDAAPGHGGGGDARAQGPPLALAWEQAVAAWLLGGLEGSKATTGGAASGAARAGGRVGGGGGASCVLRLWLRNPESAALRACEVQVLLG</sequence>
<feature type="region of interest" description="Disordered" evidence="1">
    <location>
        <begin position="896"/>
        <end position="939"/>
    </location>
</feature>
<dbReference type="InterPro" id="IPR039182">
    <property type="entry name" value="Pop1"/>
</dbReference>
<keyword evidence="4" id="KW-1185">Reference proteome</keyword>
<dbReference type="PANTHER" id="PTHR22731">
    <property type="entry name" value="RIBONUCLEASES P/MRP PROTEIN SUBUNIT POP1"/>
    <property type="match status" value="1"/>
</dbReference>
<protein>
    <recommendedName>
        <fullName evidence="2">POPLD domain-containing protein</fullName>
    </recommendedName>
</protein>
<feature type="domain" description="POPLD" evidence="2">
    <location>
        <begin position="694"/>
        <end position="768"/>
    </location>
</feature>
<comment type="caution">
    <text evidence="3">The sequence shown here is derived from an EMBL/GenBank/DDBJ whole genome shotgun (WGS) entry which is preliminary data.</text>
</comment>
<dbReference type="InterPro" id="IPR012590">
    <property type="entry name" value="POPLD_dom"/>
</dbReference>
<dbReference type="AlphaFoldDB" id="A0A835SJC4"/>
<evidence type="ECO:0000313" key="3">
    <source>
        <dbReference type="EMBL" id="KAG2426616.1"/>
    </source>
</evidence>
<feature type="region of interest" description="Disordered" evidence="1">
    <location>
        <begin position="119"/>
        <end position="161"/>
    </location>
</feature>
<dbReference type="GO" id="GO:0005655">
    <property type="term" value="C:nucleolar ribonuclease P complex"/>
    <property type="evidence" value="ECO:0007669"/>
    <property type="project" value="InterPro"/>
</dbReference>
<name>A0A835SJC4_CHLIN</name>
<dbReference type="OrthoDB" id="442863at2759"/>
<feature type="compositionally biased region" description="Polar residues" evidence="1">
    <location>
        <begin position="901"/>
        <end position="912"/>
    </location>
</feature>
<dbReference type="GO" id="GO:0001682">
    <property type="term" value="P:tRNA 5'-leader removal"/>
    <property type="evidence" value="ECO:0007669"/>
    <property type="project" value="InterPro"/>
</dbReference>
<evidence type="ECO:0000259" key="2">
    <source>
        <dbReference type="Pfam" id="PF08170"/>
    </source>
</evidence>
<evidence type="ECO:0000256" key="1">
    <source>
        <dbReference type="SAM" id="MobiDB-lite"/>
    </source>
</evidence>
<proteinExistence type="predicted"/>
<gene>
    <name evidence="3" type="ORF">HXX76_012931</name>
</gene>
<organism evidence="3 4">
    <name type="scientific">Chlamydomonas incerta</name>
    <dbReference type="NCBI Taxonomy" id="51695"/>
    <lineage>
        <taxon>Eukaryota</taxon>
        <taxon>Viridiplantae</taxon>
        <taxon>Chlorophyta</taxon>
        <taxon>core chlorophytes</taxon>
        <taxon>Chlorophyceae</taxon>
        <taxon>CS clade</taxon>
        <taxon>Chlamydomonadales</taxon>
        <taxon>Chlamydomonadaceae</taxon>
        <taxon>Chlamydomonas</taxon>
    </lineage>
</organism>
<dbReference type="PANTHER" id="PTHR22731:SF3">
    <property type="entry name" value="RIBONUCLEASES P_MRP PROTEIN SUBUNIT POP1"/>
    <property type="match status" value="1"/>
</dbReference>
<evidence type="ECO:0000313" key="4">
    <source>
        <dbReference type="Proteomes" id="UP000650467"/>
    </source>
</evidence>
<feature type="compositionally biased region" description="Low complexity" evidence="1">
    <location>
        <begin position="920"/>
        <end position="936"/>
    </location>
</feature>
<dbReference type="Pfam" id="PF08170">
    <property type="entry name" value="POPLD"/>
    <property type="match status" value="1"/>
</dbReference>